<organism evidence="2">
    <name type="scientific">Streptomyces sp. NBC_00049</name>
    <dbReference type="NCBI Taxonomy" id="2903617"/>
    <lineage>
        <taxon>Bacteria</taxon>
        <taxon>Bacillati</taxon>
        <taxon>Actinomycetota</taxon>
        <taxon>Actinomycetes</taxon>
        <taxon>Kitasatosporales</taxon>
        <taxon>Streptomycetaceae</taxon>
        <taxon>Streptomyces</taxon>
    </lineage>
</organism>
<reference evidence="2" key="1">
    <citation type="submission" date="2022-10" db="EMBL/GenBank/DDBJ databases">
        <title>The complete genomes of actinobacterial strains from the NBC collection.</title>
        <authorList>
            <person name="Joergensen T.S."/>
            <person name="Alvarez Arevalo M."/>
            <person name="Sterndorff E.B."/>
            <person name="Faurdal D."/>
            <person name="Vuksanovic O."/>
            <person name="Mourched A.-S."/>
            <person name="Charusanti P."/>
            <person name="Shaw S."/>
            <person name="Blin K."/>
            <person name="Weber T."/>
        </authorList>
    </citation>
    <scope>NUCLEOTIDE SEQUENCE</scope>
    <source>
        <strain evidence="2">NBC_00049</strain>
    </source>
</reference>
<proteinExistence type="predicted"/>
<evidence type="ECO:0000256" key="1">
    <source>
        <dbReference type="SAM" id="Phobius"/>
    </source>
</evidence>
<keyword evidence="1" id="KW-0812">Transmembrane</keyword>
<evidence type="ECO:0000313" key="2">
    <source>
        <dbReference type="EMBL" id="WTU74658.1"/>
    </source>
</evidence>
<dbReference type="AlphaFoldDB" id="A0AAU2JQW6"/>
<keyword evidence="1" id="KW-0472">Membrane</keyword>
<sequence>MSENMGGKSGTGRILVIIIAAVGLGGGYLYAWNETRQVRAHSRVEITEACQGLVDPEAVMRFGDADKVEGSPAGDHLCMLSRASTFEGQEQMVEYFSLTVVTSKDAEPGESRVVPGGAAAVATARCADPVKSAGVTSLRVTAASASDRPDSSRPGALAAMAREAAVRAAAKAGCETTLPPAPQG</sequence>
<feature type="transmembrane region" description="Helical" evidence="1">
    <location>
        <begin position="12"/>
        <end position="32"/>
    </location>
</feature>
<protein>
    <recommendedName>
        <fullName evidence="3">DUF4333 domain-containing protein</fullName>
    </recommendedName>
</protein>
<gene>
    <name evidence="2" type="ORF">OG327_15790</name>
</gene>
<name>A0AAU2JQW6_9ACTN</name>
<accession>A0AAU2JQW6</accession>
<keyword evidence="1" id="KW-1133">Transmembrane helix</keyword>
<dbReference type="EMBL" id="CP108264">
    <property type="protein sequence ID" value="WTU74658.1"/>
    <property type="molecule type" value="Genomic_DNA"/>
</dbReference>
<evidence type="ECO:0008006" key="3">
    <source>
        <dbReference type="Google" id="ProtNLM"/>
    </source>
</evidence>